<gene>
    <name evidence="1" type="ORF">S03H2_71737</name>
</gene>
<proteinExistence type="predicted"/>
<reference evidence="1" key="1">
    <citation type="journal article" date="2014" name="Front. Microbiol.">
        <title>High frequency of phylogenetically diverse reductive dehalogenase-homologous genes in deep subseafloor sedimentary metagenomes.</title>
        <authorList>
            <person name="Kawai M."/>
            <person name="Futagami T."/>
            <person name="Toyoda A."/>
            <person name="Takaki Y."/>
            <person name="Nishi S."/>
            <person name="Hori S."/>
            <person name="Arai W."/>
            <person name="Tsubouchi T."/>
            <person name="Morono Y."/>
            <person name="Uchiyama I."/>
            <person name="Ito T."/>
            <person name="Fujiyama A."/>
            <person name="Inagaki F."/>
            <person name="Takami H."/>
        </authorList>
    </citation>
    <scope>NUCLEOTIDE SEQUENCE</scope>
    <source>
        <strain evidence="1">Expedition CK06-06</strain>
    </source>
</reference>
<dbReference type="AlphaFoldDB" id="X1JGH9"/>
<name>X1JGH9_9ZZZZ</name>
<evidence type="ECO:0000313" key="1">
    <source>
        <dbReference type="EMBL" id="GAH93826.1"/>
    </source>
</evidence>
<dbReference type="EMBL" id="BARU01048154">
    <property type="protein sequence ID" value="GAH93826.1"/>
    <property type="molecule type" value="Genomic_DNA"/>
</dbReference>
<accession>X1JGH9</accession>
<protein>
    <submittedName>
        <fullName evidence="1">Uncharacterized protein</fullName>
    </submittedName>
</protein>
<organism evidence="1">
    <name type="scientific">marine sediment metagenome</name>
    <dbReference type="NCBI Taxonomy" id="412755"/>
    <lineage>
        <taxon>unclassified sequences</taxon>
        <taxon>metagenomes</taxon>
        <taxon>ecological metagenomes</taxon>
    </lineage>
</organism>
<comment type="caution">
    <text evidence="1">The sequence shown here is derived from an EMBL/GenBank/DDBJ whole genome shotgun (WGS) entry which is preliminary data.</text>
</comment>
<feature type="non-terminal residue" evidence="1">
    <location>
        <position position="66"/>
    </location>
</feature>
<sequence length="66" mass="7813">MLDPAIMESDVCSAIIEVKDGTARKSQLYLKFMNTRLSGILRPFIYQRTIKLEFWKLTRNYRPLTM</sequence>